<dbReference type="EMBL" id="CP035033">
    <property type="protein sequence ID" value="QAB15291.1"/>
    <property type="molecule type" value="Genomic_DNA"/>
</dbReference>
<dbReference type="Pfam" id="PF04402">
    <property type="entry name" value="SIMPL"/>
    <property type="match status" value="1"/>
</dbReference>
<dbReference type="InterPro" id="IPR052022">
    <property type="entry name" value="26kDa_periplasmic_antigen"/>
</dbReference>
<dbReference type="InterPro" id="IPR016907">
    <property type="entry name" value="UCP029033"/>
</dbReference>
<dbReference type="Gene3D" id="3.30.70.2970">
    <property type="entry name" value="Protein of unknown function (DUF541), domain 2"/>
    <property type="match status" value="1"/>
</dbReference>
<dbReference type="AlphaFoldDB" id="A0A410H305"/>
<dbReference type="GO" id="GO:0006974">
    <property type="term" value="P:DNA damage response"/>
    <property type="evidence" value="ECO:0007669"/>
    <property type="project" value="TreeGrafter"/>
</dbReference>
<sequence>MQANQRTGVLALGFFIFLGLSSLGLILANAAIDVKQYDRVVTVKGLAEREYKADIVIWPIAFSVAENDVQALYSSIDDNSQTIKRFLIKNGIQDSEISFSTPNITDKSAQSYGNGPKPEFRFIARQTVTVYSKNVDGVRQVMGELSALGKEGIVLTGGGYEGQTEYIFTRLNDVKPEMIEEATKKARQVAEKFAADSDSKLGKIKRASQGQFSIRARDRNNPQIKKVRVVSTVEYYLSD</sequence>
<dbReference type="PANTHER" id="PTHR34387:SF2">
    <property type="entry name" value="SLR1258 PROTEIN"/>
    <property type="match status" value="1"/>
</dbReference>
<dbReference type="RefSeq" id="WP_128384816.1">
    <property type="nucleotide sequence ID" value="NZ_CP035033.1"/>
</dbReference>
<dbReference type="KEGG" id="htr:EPV75_06215"/>
<dbReference type="PANTHER" id="PTHR34387">
    <property type="entry name" value="SLR1258 PROTEIN"/>
    <property type="match status" value="1"/>
</dbReference>
<protein>
    <submittedName>
        <fullName evidence="1">SIMPL domain-containing protein</fullName>
    </submittedName>
</protein>
<reference evidence="1 2" key="1">
    <citation type="journal article" date="2018" name="Environ. Microbiol.">
        <title>Genomes of ubiquitous marine and hypersaline Hydrogenovibrio, Thiomicrorhabdus and Thiomicrospira spp. encode a diversity of mechanisms to sustain chemolithoautotrophy in heterogeneous environments.</title>
        <authorList>
            <person name="Scott K.M."/>
            <person name="Williams J."/>
            <person name="Porter C.M.B."/>
            <person name="Russel S."/>
            <person name="Harmer T.L."/>
            <person name="Paul J.H."/>
            <person name="Antonen K.M."/>
            <person name="Bridges M.K."/>
            <person name="Camper G.J."/>
            <person name="Campla C.K."/>
            <person name="Casella L.G."/>
            <person name="Chase E."/>
            <person name="Conrad J.W."/>
            <person name="Cruz M.C."/>
            <person name="Dunlap D.S."/>
            <person name="Duran L."/>
            <person name="Fahsbender E.M."/>
            <person name="Goldsmith D.B."/>
            <person name="Keeley R.F."/>
            <person name="Kondoff M.R."/>
            <person name="Kussy B.I."/>
            <person name="Lane M.K."/>
            <person name="Lawler S."/>
            <person name="Leigh B.A."/>
            <person name="Lewis C."/>
            <person name="Lostal L.M."/>
            <person name="Marking D."/>
            <person name="Mancera P.A."/>
            <person name="McClenthan E.C."/>
            <person name="McIntyre E.A."/>
            <person name="Mine J.A."/>
            <person name="Modi S."/>
            <person name="Moore B.D."/>
            <person name="Morgan W.A."/>
            <person name="Nelson K.M."/>
            <person name="Nguyen K.N."/>
            <person name="Ogburn N."/>
            <person name="Parrino D.G."/>
            <person name="Pedapudi A.D."/>
            <person name="Pelham R.P."/>
            <person name="Preece A.M."/>
            <person name="Rampersad E.A."/>
            <person name="Richardson J.C."/>
            <person name="Rodgers C.M."/>
            <person name="Schaffer B.L."/>
            <person name="Sheridan N.E."/>
            <person name="Solone M.R."/>
            <person name="Staley Z.R."/>
            <person name="Tabuchi M."/>
            <person name="Waide R.J."/>
            <person name="Wanjugi P.W."/>
            <person name="Young S."/>
            <person name="Clum A."/>
            <person name="Daum C."/>
            <person name="Huntemann M."/>
            <person name="Ivanova N."/>
            <person name="Kyrpides N."/>
            <person name="Mikhailova N."/>
            <person name="Palaniappan K."/>
            <person name="Pillay M."/>
            <person name="Reddy T.B.K."/>
            <person name="Shapiro N."/>
            <person name="Stamatis D."/>
            <person name="Varghese N."/>
            <person name="Woyke T."/>
            <person name="Boden R."/>
            <person name="Freyermuth S.K."/>
            <person name="Kerfeld C.A."/>
        </authorList>
    </citation>
    <scope>NUCLEOTIDE SEQUENCE [LARGE SCALE GENOMIC DNA]</scope>
    <source>
        <strain evidence="1 2">JR-2</strain>
    </source>
</reference>
<evidence type="ECO:0000313" key="1">
    <source>
        <dbReference type="EMBL" id="QAB15291.1"/>
    </source>
</evidence>
<organism evidence="1 2">
    <name type="scientific">Hydrogenovibrio thermophilus</name>
    <dbReference type="NCBI Taxonomy" id="265883"/>
    <lineage>
        <taxon>Bacteria</taxon>
        <taxon>Pseudomonadati</taxon>
        <taxon>Pseudomonadota</taxon>
        <taxon>Gammaproteobacteria</taxon>
        <taxon>Thiotrichales</taxon>
        <taxon>Piscirickettsiaceae</taxon>
        <taxon>Hydrogenovibrio</taxon>
    </lineage>
</organism>
<evidence type="ECO:0000313" key="2">
    <source>
        <dbReference type="Proteomes" id="UP000285478"/>
    </source>
</evidence>
<dbReference type="Proteomes" id="UP000285478">
    <property type="component" value="Chromosome"/>
</dbReference>
<dbReference type="PIRSF" id="PIRSF029033">
    <property type="entry name" value="UCP029033"/>
    <property type="match status" value="1"/>
</dbReference>
<name>A0A410H305_9GAMM</name>
<proteinExistence type="predicted"/>
<gene>
    <name evidence="1" type="ORF">EPV75_06215</name>
</gene>
<keyword evidence="2" id="KW-1185">Reference proteome</keyword>
<dbReference type="InterPro" id="IPR007497">
    <property type="entry name" value="SIMPL/DUF541"/>
</dbReference>
<dbReference type="Gene3D" id="3.30.110.170">
    <property type="entry name" value="Protein of unknown function (DUF541), domain 1"/>
    <property type="match status" value="1"/>
</dbReference>
<accession>A0A410H305</accession>